<evidence type="ECO:0000256" key="3">
    <source>
        <dbReference type="ARBA" id="ARBA00022723"/>
    </source>
</evidence>
<dbReference type="Pfam" id="PF02581">
    <property type="entry name" value="TMP-TENI"/>
    <property type="match status" value="1"/>
</dbReference>
<comment type="function">
    <text evidence="9">Condenses 4-methyl-5-(beta-hydroxyethyl)thiazole monophosphate (THZ-P) and 2-methyl-4-amino-5-hydroxymethyl pyrimidine pyrophosphate (HMP-PP) to form thiamine monophosphate (TMP).</text>
</comment>
<feature type="binding site" evidence="9">
    <location>
        <position position="99"/>
    </location>
    <ligand>
        <name>Mg(2+)</name>
        <dbReference type="ChEBI" id="CHEBI:18420"/>
    </ligand>
</feature>
<dbReference type="GO" id="GO:0009228">
    <property type="term" value="P:thiamine biosynthetic process"/>
    <property type="evidence" value="ECO:0007669"/>
    <property type="project" value="UniProtKB-KW"/>
</dbReference>
<dbReference type="HAMAP" id="MF_00097">
    <property type="entry name" value="TMP_synthase"/>
    <property type="match status" value="1"/>
</dbReference>
<evidence type="ECO:0000256" key="9">
    <source>
        <dbReference type="HAMAP-Rule" id="MF_00097"/>
    </source>
</evidence>
<evidence type="ECO:0000256" key="10">
    <source>
        <dbReference type="RuleBase" id="RU003826"/>
    </source>
</evidence>
<comment type="catalytic activity">
    <reaction evidence="7 9 10">
        <text>2-(2-carboxy-4-methylthiazol-5-yl)ethyl phosphate + 4-amino-2-methyl-5-(diphosphooxymethyl)pyrimidine + 2 H(+) = thiamine phosphate + CO2 + diphosphate</text>
        <dbReference type="Rhea" id="RHEA:47848"/>
        <dbReference type="ChEBI" id="CHEBI:15378"/>
        <dbReference type="ChEBI" id="CHEBI:16526"/>
        <dbReference type="ChEBI" id="CHEBI:33019"/>
        <dbReference type="ChEBI" id="CHEBI:37575"/>
        <dbReference type="ChEBI" id="CHEBI:57841"/>
        <dbReference type="ChEBI" id="CHEBI:62890"/>
        <dbReference type="EC" id="2.5.1.3"/>
    </reaction>
</comment>
<dbReference type="InterPro" id="IPR034291">
    <property type="entry name" value="TMP_synthase"/>
</dbReference>
<comment type="caution">
    <text evidence="13">The sequence shown here is derived from an EMBL/GenBank/DDBJ whole genome shotgun (WGS) entry which is preliminary data.</text>
</comment>
<keyword evidence="4 9" id="KW-0460">Magnesium</keyword>
<dbReference type="CDD" id="cd00564">
    <property type="entry name" value="TMP_TenI"/>
    <property type="match status" value="1"/>
</dbReference>
<dbReference type="PANTHER" id="PTHR20857">
    <property type="entry name" value="THIAMINE-PHOSPHATE PYROPHOSPHORYLASE"/>
    <property type="match status" value="1"/>
</dbReference>
<dbReference type="GO" id="GO:0004789">
    <property type="term" value="F:thiamine-phosphate diphosphorylase activity"/>
    <property type="evidence" value="ECO:0007669"/>
    <property type="project" value="UniProtKB-UniRule"/>
</dbReference>
<keyword evidence="14" id="KW-1185">Reference proteome</keyword>
<dbReference type="FunFam" id="3.20.20.70:FF:000096">
    <property type="entry name" value="Thiamine-phosphate synthase"/>
    <property type="match status" value="1"/>
</dbReference>
<dbReference type="EMBL" id="BORQ01000008">
    <property type="protein sequence ID" value="GIO34023.1"/>
    <property type="molecule type" value="Genomic_DNA"/>
</dbReference>
<feature type="binding site" evidence="9">
    <location>
        <begin position="143"/>
        <end position="145"/>
    </location>
    <ligand>
        <name>2-[(2R,5Z)-2-carboxy-4-methylthiazol-5(2H)-ylidene]ethyl phosphate</name>
        <dbReference type="ChEBI" id="CHEBI:62899"/>
    </ligand>
</feature>
<evidence type="ECO:0000256" key="8">
    <source>
        <dbReference type="ARBA" id="ARBA00047883"/>
    </source>
</evidence>
<dbReference type="InterPro" id="IPR022998">
    <property type="entry name" value="ThiamineP_synth_TenI"/>
</dbReference>
<feature type="binding site" evidence="9">
    <location>
        <position position="117"/>
    </location>
    <ligand>
        <name>4-amino-2-methyl-5-(diphosphooxymethyl)pyrimidine</name>
        <dbReference type="ChEBI" id="CHEBI:57841"/>
    </ligand>
</feature>
<evidence type="ECO:0000256" key="2">
    <source>
        <dbReference type="ARBA" id="ARBA00022679"/>
    </source>
</evidence>
<evidence type="ECO:0000256" key="4">
    <source>
        <dbReference type="ARBA" id="ARBA00022842"/>
    </source>
</evidence>
<feature type="binding site" evidence="9">
    <location>
        <position position="80"/>
    </location>
    <ligand>
        <name>Mg(2+)</name>
        <dbReference type="ChEBI" id="CHEBI:18420"/>
    </ligand>
</feature>
<evidence type="ECO:0000313" key="14">
    <source>
        <dbReference type="Proteomes" id="UP000679779"/>
    </source>
</evidence>
<dbReference type="PANTHER" id="PTHR20857:SF15">
    <property type="entry name" value="THIAMINE-PHOSPHATE SYNTHASE"/>
    <property type="match status" value="1"/>
</dbReference>
<dbReference type="Proteomes" id="UP000679779">
    <property type="component" value="Unassembled WGS sequence"/>
</dbReference>
<dbReference type="GO" id="GO:0005737">
    <property type="term" value="C:cytoplasm"/>
    <property type="evidence" value="ECO:0007669"/>
    <property type="project" value="TreeGrafter"/>
</dbReference>
<sequence>MKPVEAADLKAWLKLYLVIGSANCRKDAAEVVEEAIRGGVTMVQFREKGRNALEGAAKRELAGRILAVCRKHGVPLIVNDDVDLALALDADGVHIGQEDEPAEQVRKRIGNRILGLSVHSPEEARLGAERHADYFGVGPVFPTVSKEDARPVQGTAALRNIRGMHAAMPIVGIGGITADRVHEVIQAGADGVAVISAITHTPDACHAAMELSRALTGVLSKRNPLVYNPPPHLLK</sequence>
<comment type="catalytic activity">
    <reaction evidence="6 9 10">
        <text>4-methyl-5-(2-phosphooxyethyl)-thiazole + 4-amino-2-methyl-5-(diphosphooxymethyl)pyrimidine + H(+) = thiamine phosphate + diphosphate</text>
        <dbReference type="Rhea" id="RHEA:22328"/>
        <dbReference type="ChEBI" id="CHEBI:15378"/>
        <dbReference type="ChEBI" id="CHEBI:33019"/>
        <dbReference type="ChEBI" id="CHEBI:37575"/>
        <dbReference type="ChEBI" id="CHEBI:57841"/>
        <dbReference type="ChEBI" id="CHEBI:58296"/>
        <dbReference type="EC" id="2.5.1.3"/>
    </reaction>
</comment>
<feature type="binding site" evidence="9">
    <location>
        <begin position="195"/>
        <end position="196"/>
    </location>
    <ligand>
        <name>2-[(2R,5Z)-2-carboxy-4-methylthiazol-5(2H)-ylidene]ethyl phosphate</name>
        <dbReference type="ChEBI" id="CHEBI:62899"/>
    </ligand>
</feature>
<keyword evidence="3 9" id="KW-0479">Metal-binding</keyword>
<gene>
    <name evidence="13" type="primary">thiE_2</name>
    <name evidence="9" type="synonym">thiE</name>
    <name evidence="13" type="ORF">J2TS6_51640</name>
</gene>
<protein>
    <recommendedName>
        <fullName evidence="9">Thiamine-phosphate synthase</fullName>
        <shortName evidence="9">TP synthase</shortName>
        <shortName evidence="9">TPS</shortName>
        <ecNumber evidence="9">2.5.1.3</ecNumber>
    </recommendedName>
    <alternativeName>
        <fullName evidence="9">Thiamine-phosphate pyrophosphorylase</fullName>
        <shortName evidence="9">TMP pyrophosphorylase</shortName>
        <shortName evidence="9">TMP-PPase</shortName>
    </alternativeName>
</protein>
<dbReference type="Gene3D" id="3.20.20.70">
    <property type="entry name" value="Aldolase class I"/>
    <property type="match status" value="1"/>
</dbReference>
<evidence type="ECO:0000256" key="11">
    <source>
        <dbReference type="RuleBase" id="RU004253"/>
    </source>
</evidence>
<evidence type="ECO:0000256" key="5">
    <source>
        <dbReference type="ARBA" id="ARBA00022977"/>
    </source>
</evidence>
<accession>A0A919XPT0</accession>
<dbReference type="SUPFAM" id="SSF51391">
    <property type="entry name" value="Thiamin phosphate synthase"/>
    <property type="match status" value="1"/>
</dbReference>
<proteinExistence type="inferred from homology"/>
<feature type="binding site" evidence="9">
    <location>
        <position position="79"/>
    </location>
    <ligand>
        <name>4-amino-2-methyl-5-(diphosphooxymethyl)pyrimidine</name>
        <dbReference type="ChEBI" id="CHEBI:57841"/>
    </ligand>
</feature>
<evidence type="ECO:0000256" key="7">
    <source>
        <dbReference type="ARBA" id="ARBA00047851"/>
    </source>
</evidence>
<feature type="binding site" evidence="9">
    <location>
        <position position="175"/>
    </location>
    <ligand>
        <name>2-[(2R,5Z)-2-carboxy-4-methylthiazol-5(2H)-ylidene]ethyl phosphate</name>
        <dbReference type="ChEBI" id="CHEBI:62899"/>
    </ligand>
</feature>
<comment type="similarity">
    <text evidence="9 10">Belongs to the thiamine-phosphate synthase family.</text>
</comment>
<keyword evidence="2 9" id="KW-0808">Transferase</keyword>
<evidence type="ECO:0000313" key="13">
    <source>
        <dbReference type="EMBL" id="GIO34023.1"/>
    </source>
</evidence>
<comment type="pathway">
    <text evidence="1 9 11">Cofactor biosynthesis; thiamine diphosphate biosynthesis; thiamine phosphate from 4-amino-2-methyl-5-diphosphomethylpyrimidine and 4-methyl-5-(2-phosphoethyl)-thiazole: step 1/1.</text>
</comment>
<dbReference type="GO" id="GO:0000287">
    <property type="term" value="F:magnesium ion binding"/>
    <property type="evidence" value="ECO:0007669"/>
    <property type="project" value="UniProtKB-UniRule"/>
</dbReference>
<dbReference type="InterPro" id="IPR036206">
    <property type="entry name" value="ThiamineP_synth_sf"/>
</dbReference>
<keyword evidence="5 9" id="KW-0784">Thiamine biosynthesis</keyword>
<comment type="cofactor">
    <cofactor evidence="9">
        <name>Mg(2+)</name>
        <dbReference type="ChEBI" id="CHEBI:18420"/>
    </cofactor>
    <text evidence="9">Binds 1 Mg(2+) ion per subunit.</text>
</comment>
<name>A0A919XPT0_9BACL</name>
<feature type="domain" description="Thiamine phosphate synthase/TenI" evidence="12">
    <location>
        <begin position="15"/>
        <end position="198"/>
    </location>
</feature>
<evidence type="ECO:0000256" key="1">
    <source>
        <dbReference type="ARBA" id="ARBA00005165"/>
    </source>
</evidence>
<dbReference type="GO" id="GO:0009229">
    <property type="term" value="P:thiamine diphosphate biosynthetic process"/>
    <property type="evidence" value="ECO:0007669"/>
    <property type="project" value="UniProtKB-UniRule"/>
</dbReference>
<feature type="binding site" evidence="9">
    <location>
        <begin position="44"/>
        <end position="48"/>
    </location>
    <ligand>
        <name>4-amino-2-methyl-5-(diphosphooxymethyl)pyrimidine</name>
        <dbReference type="ChEBI" id="CHEBI:57841"/>
    </ligand>
</feature>
<evidence type="ECO:0000259" key="12">
    <source>
        <dbReference type="Pfam" id="PF02581"/>
    </source>
</evidence>
<comment type="catalytic activity">
    <reaction evidence="8 9 10">
        <text>2-[(2R,5Z)-2-carboxy-4-methylthiazol-5(2H)-ylidene]ethyl phosphate + 4-amino-2-methyl-5-(diphosphooxymethyl)pyrimidine + 2 H(+) = thiamine phosphate + CO2 + diphosphate</text>
        <dbReference type="Rhea" id="RHEA:47844"/>
        <dbReference type="ChEBI" id="CHEBI:15378"/>
        <dbReference type="ChEBI" id="CHEBI:16526"/>
        <dbReference type="ChEBI" id="CHEBI:33019"/>
        <dbReference type="ChEBI" id="CHEBI:37575"/>
        <dbReference type="ChEBI" id="CHEBI:57841"/>
        <dbReference type="ChEBI" id="CHEBI:62899"/>
        <dbReference type="EC" id="2.5.1.3"/>
    </reaction>
</comment>
<dbReference type="NCBIfam" id="TIGR00693">
    <property type="entry name" value="thiE"/>
    <property type="match status" value="1"/>
</dbReference>
<dbReference type="RefSeq" id="WP_160043475.1">
    <property type="nucleotide sequence ID" value="NZ_BORQ01000008.1"/>
</dbReference>
<dbReference type="InterPro" id="IPR013785">
    <property type="entry name" value="Aldolase_TIM"/>
</dbReference>
<feature type="binding site" evidence="9">
    <location>
        <position position="146"/>
    </location>
    <ligand>
        <name>4-amino-2-methyl-5-(diphosphooxymethyl)pyrimidine</name>
        <dbReference type="ChEBI" id="CHEBI:57841"/>
    </ligand>
</feature>
<dbReference type="EC" id="2.5.1.3" evidence="9"/>
<dbReference type="AlphaFoldDB" id="A0A919XPT0"/>
<organism evidence="13 14">
    <name type="scientific">Paenibacillus albilobatus</name>
    <dbReference type="NCBI Taxonomy" id="2716884"/>
    <lineage>
        <taxon>Bacteria</taxon>
        <taxon>Bacillati</taxon>
        <taxon>Bacillota</taxon>
        <taxon>Bacilli</taxon>
        <taxon>Bacillales</taxon>
        <taxon>Paenibacillaceae</taxon>
        <taxon>Paenibacillus</taxon>
    </lineage>
</organism>
<evidence type="ECO:0000256" key="6">
    <source>
        <dbReference type="ARBA" id="ARBA00047334"/>
    </source>
</evidence>
<reference evidence="13" key="1">
    <citation type="submission" date="2021-03" db="EMBL/GenBank/DDBJ databases">
        <title>Antimicrobial resistance genes in bacteria isolated from Japanese honey, and their potential for conferring macrolide and lincosamide resistance in the American foulbrood pathogen Paenibacillus larvae.</title>
        <authorList>
            <person name="Okamoto M."/>
            <person name="Kumagai M."/>
            <person name="Kanamori H."/>
            <person name="Takamatsu D."/>
        </authorList>
    </citation>
    <scope>NUCLEOTIDE SEQUENCE</scope>
    <source>
        <strain evidence="13">J2TS6</strain>
    </source>
</reference>